<dbReference type="Proteomes" id="UP000199517">
    <property type="component" value="Unassembled WGS sequence"/>
</dbReference>
<reference evidence="6" key="1">
    <citation type="submission" date="2016-10" db="EMBL/GenBank/DDBJ databases">
        <authorList>
            <person name="Varghese N."/>
            <person name="Submissions S."/>
        </authorList>
    </citation>
    <scope>NUCLEOTIDE SEQUENCE [LARGE SCALE GENOMIC DNA]</scope>
    <source>
        <strain evidence="6">DSM 7481</strain>
    </source>
</reference>
<gene>
    <name evidence="5" type="ORF">SAMN04489710_11341</name>
</gene>
<dbReference type="STRING" id="32040.SAMN04489710_11341"/>
<feature type="chain" id="PRO_5011555035" evidence="3">
    <location>
        <begin position="25"/>
        <end position="158"/>
    </location>
</feature>
<evidence type="ECO:0000259" key="4">
    <source>
        <dbReference type="PROSITE" id="PS51123"/>
    </source>
</evidence>
<evidence type="ECO:0000256" key="1">
    <source>
        <dbReference type="PROSITE-ProRule" id="PRU00473"/>
    </source>
</evidence>
<feature type="domain" description="OmpA-like" evidence="4">
    <location>
        <begin position="59"/>
        <end position="158"/>
    </location>
</feature>
<keyword evidence="1" id="KW-0472">Membrane</keyword>
<accession>A0A1I1XGW8</accession>
<dbReference type="SUPFAM" id="SSF103088">
    <property type="entry name" value="OmpA-like"/>
    <property type="match status" value="1"/>
</dbReference>
<feature type="region of interest" description="Disordered" evidence="2">
    <location>
        <begin position="26"/>
        <end position="66"/>
    </location>
</feature>
<evidence type="ECO:0000256" key="2">
    <source>
        <dbReference type="SAM" id="MobiDB-lite"/>
    </source>
</evidence>
<dbReference type="EMBL" id="FOMQ01000013">
    <property type="protein sequence ID" value="SFE06421.1"/>
    <property type="molecule type" value="Genomic_DNA"/>
</dbReference>
<dbReference type="Pfam" id="PF00691">
    <property type="entry name" value="OmpA"/>
    <property type="match status" value="1"/>
</dbReference>
<sequence>MRSMRSYSQLLGLLCAAAVLGGCAGGAPGQPSSGTPAEAQAPAPAPAPEPTPAPAPAPEPLRVPEDGTVAEFTGTDATLRPEALALLDVIAADKSSAGQRWEIKGYSDRKTVKNAREVALARALAVRKELVARGIPAQNLRAMYSTSEAREAVTVLPR</sequence>
<feature type="compositionally biased region" description="Pro residues" evidence="2">
    <location>
        <begin position="43"/>
        <end position="61"/>
    </location>
</feature>
<dbReference type="GO" id="GO:0016020">
    <property type="term" value="C:membrane"/>
    <property type="evidence" value="ECO:0007669"/>
    <property type="project" value="UniProtKB-UniRule"/>
</dbReference>
<protein>
    <submittedName>
        <fullName evidence="5">Outer membrane protein OmpA</fullName>
    </submittedName>
</protein>
<dbReference type="OrthoDB" id="8821446at2"/>
<keyword evidence="6" id="KW-1185">Reference proteome</keyword>
<dbReference type="InterPro" id="IPR036737">
    <property type="entry name" value="OmpA-like_sf"/>
</dbReference>
<dbReference type="PROSITE" id="PS51123">
    <property type="entry name" value="OMPA_2"/>
    <property type="match status" value="1"/>
</dbReference>
<dbReference type="InterPro" id="IPR006665">
    <property type="entry name" value="OmpA-like"/>
</dbReference>
<organism evidence="5 6">
    <name type="scientific">Paracidovorax konjaci</name>
    <dbReference type="NCBI Taxonomy" id="32040"/>
    <lineage>
        <taxon>Bacteria</taxon>
        <taxon>Pseudomonadati</taxon>
        <taxon>Pseudomonadota</taxon>
        <taxon>Betaproteobacteria</taxon>
        <taxon>Burkholderiales</taxon>
        <taxon>Comamonadaceae</taxon>
        <taxon>Paracidovorax</taxon>
    </lineage>
</organism>
<dbReference type="Gene3D" id="3.30.1330.60">
    <property type="entry name" value="OmpA-like domain"/>
    <property type="match status" value="1"/>
</dbReference>
<evidence type="ECO:0000313" key="6">
    <source>
        <dbReference type="Proteomes" id="UP000199517"/>
    </source>
</evidence>
<dbReference type="AlphaFoldDB" id="A0A1I1XGW8"/>
<evidence type="ECO:0000256" key="3">
    <source>
        <dbReference type="SAM" id="SignalP"/>
    </source>
</evidence>
<proteinExistence type="predicted"/>
<evidence type="ECO:0000313" key="5">
    <source>
        <dbReference type="EMBL" id="SFE06421.1"/>
    </source>
</evidence>
<name>A0A1I1XGW8_9BURK</name>
<keyword evidence="3" id="KW-0732">Signal</keyword>
<feature type="signal peptide" evidence="3">
    <location>
        <begin position="1"/>
        <end position="24"/>
    </location>
</feature>
<dbReference type="PROSITE" id="PS51257">
    <property type="entry name" value="PROKAR_LIPOPROTEIN"/>
    <property type="match status" value="1"/>
</dbReference>